<organism evidence="1 2">
    <name type="scientific">Listeria booriae</name>
    <dbReference type="NCBI Taxonomy" id="1552123"/>
    <lineage>
        <taxon>Bacteria</taxon>
        <taxon>Bacillati</taxon>
        <taxon>Bacillota</taxon>
        <taxon>Bacilli</taxon>
        <taxon>Bacillales</taxon>
        <taxon>Listeriaceae</taxon>
        <taxon>Listeria</taxon>
    </lineage>
</organism>
<dbReference type="RefSeq" id="WP_185374591.1">
    <property type="nucleotide sequence ID" value="NZ_JAARNB010000005.1"/>
</dbReference>
<reference evidence="1 2" key="1">
    <citation type="submission" date="2020-03" db="EMBL/GenBank/DDBJ databases">
        <title>Soil Listeria distribution.</title>
        <authorList>
            <person name="Liao J."/>
            <person name="Wiedmann M."/>
        </authorList>
    </citation>
    <scope>NUCLEOTIDE SEQUENCE [LARGE SCALE GENOMIC DNA]</scope>
    <source>
        <strain evidence="1 2">FSL L7-1833</strain>
    </source>
</reference>
<proteinExistence type="predicted"/>
<gene>
    <name evidence="1" type="ORF">HB759_13050</name>
</gene>
<name>A0A7X0WFH7_9LIST</name>
<comment type="caution">
    <text evidence="1">The sequence shown here is derived from an EMBL/GenBank/DDBJ whole genome shotgun (WGS) entry which is preliminary data.</text>
</comment>
<dbReference type="EMBL" id="JAAROL010000005">
    <property type="protein sequence ID" value="MBC1332870.1"/>
    <property type="molecule type" value="Genomic_DNA"/>
</dbReference>
<dbReference type="Pfam" id="PF22535">
    <property type="entry name" value="DUF7003"/>
    <property type="match status" value="1"/>
</dbReference>
<dbReference type="AlphaFoldDB" id="A0A7X0WFH7"/>
<protein>
    <submittedName>
        <fullName evidence="1">Uncharacterized protein</fullName>
    </submittedName>
</protein>
<accession>A0A7X0WFH7</accession>
<evidence type="ECO:0000313" key="2">
    <source>
        <dbReference type="Proteomes" id="UP000532866"/>
    </source>
</evidence>
<dbReference type="Proteomes" id="UP000532866">
    <property type="component" value="Unassembled WGS sequence"/>
</dbReference>
<dbReference type="InterPro" id="IPR054272">
    <property type="entry name" value="DUF7003"/>
</dbReference>
<sequence length="382" mass="43800">MTSEELLKKWDRCARDSDFPMLDNANHPLSCCKVSLYQEERKWALFFEIVGFTSCAMNDIYAYGSGFDKEGLAMGYDELLSLSEDVSDDWLPDIENRGTKDKVTIYAKGKPIEVDISEKAIESIDVAPENMAGVSIVRLVFNQNPDSLWLSPEELFEITATKQLPLVYSTTEWEHPDIAVGELPSNSVFFQTLAEAIVTNNLDCINTGDVNTFWKNWLDEEALANIEIVDTKMFQKKIDVADFECDYELRGVSELYKIKFLSEYDRYQLLFSMYGEISQNFVFQNNPEYLEESFSRDIESEHKYNQDKSVYVLNNVKEKELRDLYELAEMGSEDGGLNRIFLYKEGLYDSKEKAYKIPSGGSCLVWGIGGNEAFLARNFESQ</sequence>
<evidence type="ECO:0000313" key="1">
    <source>
        <dbReference type="EMBL" id="MBC1332870.1"/>
    </source>
</evidence>